<evidence type="ECO:0000259" key="1">
    <source>
        <dbReference type="SMART" id="SM00382"/>
    </source>
</evidence>
<dbReference type="Pfam" id="PF00004">
    <property type="entry name" value="AAA"/>
    <property type="match status" value="1"/>
</dbReference>
<dbReference type="InterPro" id="IPR003593">
    <property type="entry name" value="AAA+_ATPase"/>
</dbReference>
<reference evidence="2 3" key="1">
    <citation type="submission" date="2019-03" db="EMBL/GenBank/DDBJ databases">
        <title>Genomic Encyclopedia of Type Strains, Phase IV (KMG-IV): sequencing the most valuable type-strain genomes for metagenomic binning, comparative biology and taxonomic classification.</title>
        <authorList>
            <person name="Goeker M."/>
        </authorList>
    </citation>
    <scope>NUCLEOTIDE SEQUENCE [LARGE SCALE GENOMIC DNA]</scope>
    <source>
        <strain evidence="2 3">JA181</strain>
    </source>
</reference>
<dbReference type="GO" id="GO:0016887">
    <property type="term" value="F:ATP hydrolysis activity"/>
    <property type="evidence" value="ECO:0007669"/>
    <property type="project" value="InterPro"/>
</dbReference>
<feature type="domain" description="AAA+ ATPase" evidence="1">
    <location>
        <begin position="251"/>
        <end position="400"/>
    </location>
</feature>
<name>A0A4R8F6Z6_9RHOB</name>
<dbReference type="PANTHER" id="PTHR43718">
    <property type="entry name" value="LON PROTEASE"/>
    <property type="match status" value="1"/>
</dbReference>
<dbReference type="GO" id="GO:0004176">
    <property type="term" value="F:ATP-dependent peptidase activity"/>
    <property type="evidence" value="ECO:0007669"/>
    <property type="project" value="InterPro"/>
</dbReference>
<dbReference type="EMBL" id="SOEB01000046">
    <property type="protein sequence ID" value="TDX21109.1"/>
    <property type="molecule type" value="Genomic_DNA"/>
</dbReference>
<accession>A0A4R8F6Z6</accession>
<dbReference type="Proteomes" id="UP000295484">
    <property type="component" value="Unassembled WGS sequence"/>
</dbReference>
<dbReference type="PANTHER" id="PTHR43718:SF2">
    <property type="entry name" value="LON PROTEASE HOMOLOG, MITOCHONDRIAL"/>
    <property type="match status" value="1"/>
</dbReference>
<dbReference type="GO" id="GO:0005524">
    <property type="term" value="F:ATP binding"/>
    <property type="evidence" value="ECO:0007669"/>
    <property type="project" value="InterPro"/>
</dbReference>
<proteinExistence type="predicted"/>
<organism evidence="2 3">
    <name type="scientific">Rhodovulum visakhapatnamense</name>
    <dbReference type="NCBI Taxonomy" id="364297"/>
    <lineage>
        <taxon>Bacteria</taxon>
        <taxon>Pseudomonadati</taxon>
        <taxon>Pseudomonadota</taxon>
        <taxon>Alphaproteobacteria</taxon>
        <taxon>Rhodobacterales</taxon>
        <taxon>Paracoccaceae</taxon>
        <taxon>Rhodovulum</taxon>
    </lineage>
</organism>
<comment type="caution">
    <text evidence="2">The sequence shown here is derived from an EMBL/GenBank/DDBJ whole genome shotgun (WGS) entry which is preliminary data.</text>
</comment>
<evidence type="ECO:0000313" key="3">
    <source>
        <dbReference type="Proteomes" id="UP000295484"/>
    </source>
</evidence>
<dbReference type="GO" id="GO:0006515">
    <property type="term" value="P:protein quality control for misfolded or incompletely synthesized proteins"/>
    <property type="evidence" value="ECO:0007669"/>
    <property type="project" value="TreeGrafter"/>
</dbReference>
<dbReference type="SUPFAM" id="SSF52540">
    <property type="entry name" value="P-loop containing nucleoside triphosphate hydrolases"/>
    <property type="match status" value="1"/>
</dbReference>
<sequence length="454" mass="51291">MSRKRPISPFCQHARSIAFAIFRAKYGIPDDELKDVVPSRVLSREQQVREKYQVWRSPRLARAVAAELQDIENRAMLDVIDSWAWLHAKMPTGTRSVYKFLKLRERLFGQSLSWIIGDLRDRRLDDFAERTYLETRNAHLAARGEKALLEDIWAATEKSGKTDEAKDEDADKITIYKAPPRTATMERDERGRDAIRKRLAIQYRVLGWTDRHEIDEVFSELYVAAPWLAEPIQWLWEHQLLNLDDERKKVGFPPMLLVGPPGCGKTHIARLLGDIVGLKTARIDMSARSSAFDISGTEYVWRSSAPGIPVRTLGASDHANPLIVLDEIDKSGATSGGDPVEALLPLLQPDMARDFVCPFLQGTIDLSWISWIGTANDLRRVPDPIKDRVKIFRVEAPRGEGLRQVVAAQLGPVGADAHVVEEVCLRIESGEMSLRALGRLKDEFAAISRRPVLH</sequence>
<dbReference type="InterPro" id="IPR027065">
    <property type="entry name" value="Lon_Prtase"/>
</dbReference>
<dbReference type="Gene3D" id="3.40.50.300">
    <property type="entry name" value="P-loop containing nucleotide triphosphate hydrolases"/>
    <property type="match status" value="1"/>
</dbReference>
<dbReference type="GO" id="GO:0004252">
    <property type="term" value="F:serine-type endopeptidase activity"/>
    <property type="evidence" value="ECO:0007669"/>
    <property type="project" value="InterPro"/>
</dbReference>
<dbReference type="SMART" id="SM00382">
    <property type="entry name" value="AAA"/>
    <property type="match status" value="1"/>
</dbReference>
<dbReference type="AlphaFoldDB" id="A0A4R8F6Z6"/>
<dbReference type="InterPro" id="IPR027417">
    <property type="entry name" value="P-loop_NTPase"/>
</dbReference>
<gene>
    <name evidence="2" type="ORF">EV657_1465</name>
</gene>
<protein>
    <submittedName>
        <fullName evidence="2">ATPase family protein associated with various cellular activities (AAA)</fullName>
    </submittedName>
</protein>
<dbReference type="RefSeq" id="WP_134079658.1">
    <property type="nucleotide sequence ID" value="NZ_SOEB01000046.1"/>
</dbReference>
<dbReference type="InterPro" id="IPR003959">
    <property type="entry name" value="ATPase_AAA_core"/>
</dbReference>
<evidence type="ECO:0000313" key="2">
    <source>
        <dbReference type="EMBL" id="TDX21109.1"/>
    </source>
</evidence>